<dbReference type="eggNOG" id="COG0457">
    <property type="taxonomic scope" value="Bacteria"/>
</dbReference>
<evidence type="ECO:0000256" key="16">
    <source>
        <dbReference type="ARBA" id="ARBA00023014"/>
    </source>
</evidence>
<sequence length="625" mass="71207">MITPKSSLFILFLVGFLGSMANTSKDSLKVFADVERCRLYLKVDLDSALFFIKKAENELKNISSPYLEALISDVNAVVVEKKGDWTEAVQGFKRAIDIRLQGHWHSEAGQSYLHLGNLYYREGEMHELSSRFDLADSSFILALRAYQHGLEQEILAADSLWMAHSFLNIGAVNYKLFRDREALRNYKSAMLIFEKTNQYSFVTDVWSNMALVYKNRGEIDSASYYFKSARESYKFSENIKNWISANLNLSSLYFYDAPLQSITYLMEADSLSIHLGGVVQQAQVYEQLYRLHDSLGNLEKALLYLQNYISIKDSLLTKDFKSEELSVRYESGRQKELIEKQRNENLRKELALSKSKSEKQILWVGLTIALVSVGSLLALGWYKKRVRFVIQKQREKISAQKIDQLKKEQAVKTIEALLQGQEKERGRISEDLHDRLGSTLSAVRMQIEAYGESVDTSDSESVKKLLALVDRAIEETRSISHNLISGVLARFGLEAALKELQENFNVSQRVKVHLKIGELNSMESEFEVVVFRIVQEILNNALRHSDAENIWIDVGMRGDTLRLEIKDDGSGFDLEQKSTGMGLKNINTRVTRLEGNLNIASHLGGGTCFKIQIPLKNETSKYLNC</sequence>
<dbReference type="RefSeq" id="WP_014203560.1">
    <property type="nucleotide sequence ID" value="NC_016599.1"/>
</dbReference>
<evidence type="ECO:0000256" key="11">
    <source>
        <dbReference type="ARBA" id="ARBA00022741"/>
    </source>
</evidence>
<dbReference type="Gene3D" id="3.30.565.10">
    <property type="entry name" value="Histidine kinase-like ATPase, C-terminal domain"/>
    <property type="match status" value="1"/>
</dbReference>
<dbReference type="PANTHER" id="PTHR24421:SF10">
    <property type="entry name" value="NITRATE_NITRITE SENSOR PROTEIN NARQ"/>
    <property type="match status" value="1"/>
</dbReference>
<keyword evidence="12 21" id="KW-0418">Kinase</keyword>
<dbReference type="GO" id="GO:0005737">
    <property type="term" value="C:cytoplasm"/>
    <property type="evidence" value="ECO:0007669"/>
    <property type="project" value="UniProtKB-SubCell"/>
</dbReference>
<dbReference type="Gene3D" id="1.25.40.10">
    <property type="entry name" value="Tetratricopeptide repeat domain"/>
    <property type="match status" value="1"/>
</dbReference>
<evidence type="ECO:0000256" key="9">
    <source>
        <dbReference type="ARBA" id="ARBA00022679"/>
    </source>
</evidence>
<dbReference type="EMBL" id="CP003156">
    <property type="protein sequence ID" value="AEV34213.1"/>
    <property type="molecule type" value="Genomic_DNA"/>
</dbReference>
<keyword evidence="13" id="KW-0067">ATP-binding</keyword>
<feature type="domain" description="Histidine kinase" evidence="20">
    <location>
        <begin position="431"/>
        <end position="617"/>
    </location>
</feature>
<protein>
    <recommendedName>
        <fullName evidence="5">Oxygen sensor histidine kinase NreB</fullName>
        <ecNumber evidence="4">2.7.13.3</ecNumber>
    </recommendedName>
    <alternativeName>
        <fullName evidence="18">Nitrogen regulation protein B</fullName>
    </alternativeName>
</protein>
<dbReference type="InterPro" id="IPR005467">
    <property type="entry name" value="His_kinase_dom"/>
</dbReference>
<proteinExistence type="predicted"/>
<dbReference type="KEGG" id="oho:Oweho_3262"/>
<evidence type="ECO:0000259" key="20">
    <source>
        <dbReference type="PROSITE" id="PS50109"/>
    </source>
</evidence>
<keyword evidence="16" id="KW-0411">Iron-sulfur</keyword>
<dbReference type="GO" id="GO:0046872">
    <property type="term" value="F:metal ion binding"/>
    <property type="evidence" value="ECO:0007669"/>
    <property type="project" value="UniProtKB-KW"/>
</dbReference>
<keyword evidence="9" id="KW-0808">Transferase</keyword>
<dbReference type="Pfam" id="PF07730">
    <property type="entry name" value="HisKA_3"/>
    <property type="match status" value="1"/>
</dbReference>
<dbReference type="SMART" id="SM00387">
    <property type="entry name" value="HATPase_c"/>
    <property type="match status" value="1"/>
</dbReference>
<keyword evidence="15" id="KW-0902">Two-component regulatory system</keyword>
<name>G8R4B3_OWEHD</name>
<organism evidence="21 22">
    <name type="scientific">Owenweeksia hongkongensis (strain DSM 17368 / CIP 108786 / JCM 12287 / NRRL B-23963 / UST20020801)</name>
    <dbReference type="NCBI Taxonomy" id="926562"/>
    <lineage>
        <taxon>Bacteria</taxon>
        <taxon>Pseudomonadati</taxon>
        <taxon>Bacteroidota</taxon>
        <taxon>Flavobacteriia</taxon>
        <taxon>Flavobacteriales</taxon>
        <taxon>Owenweeksiaceae</taxon>
        <taxon>Owenweeksia</taxon>
    </lineage>
</organism>
<dbReference type="PRINTS" id="PR00344">
    <property type="entry name" value="BCTRLSENSOR"/>
</dbReference>
<gene>
    <name evidence="21" type="ordered locus">Oweho_3262</name>
</gene>
<dbReference type="GO" id="GO:0046983">
    <property type="term" value="F:protein dimerization activity"/>
    <property type="evidence" value="ECO:0007669"/>
    <property type="project" value="InterPro"/>
</dbReference>
<dbReference type="GO" id="GO:0051539">
    <property type="term" value="F:4 iron, 4 sulfur cluster binding"/>
    <property type="evidence" value="ECO:0007669"/>
    <property type="project" value="UniProtKB-KW"/>
</dbReference>
<dbReference type="eggNOG" id="COG4585">
    <property type="taxonomic scope" value="Bacteria"/>
</dbReference>
<comment type="function">
    <text evidence="17">Member of the two-component regulatory system NreB/NreC involved in the control of dissimilatory nitrate/nitrite reduction in response to oxygen. NreB functions as a direct oxygen sensor histidine kinase which is autophosphorylated, in the absence of oxygen, probably at the conserved histidine residue, and transfers its phosphate group probably to a conserved aspartate residue of NreC. NreB/NreC activates the expression of the nitrate (narGHJI) and nitrite (nir) reductase operons, as well as the putative nitrate transporter gene narT.</text>
</comment>
<evidence type="ECO:0000256" key="18">
    <source>
        <dbReference type="ARBA" id="ARBA00030800"/>
    </source>
</evidence>
<dbReference type="GO" id="GO:0005524">
    <property type="term" value="F:ATP binding"/>
    <property type="evidence" value="ECO:0007669"/>
    <property type="project" value="UniProtKB-KW"/>
</dbReference>
<keyword evidence="11" id="KW-0547">Nucleotide-binding</keyword>
<keyword evidence="19" id="KW-0812">Transmembrane</keyword>
<dbReference type="InterPro" id="IPR036890">
    <property type="entry name" value="HATPase_C_sf"/>
</dbReference>
<evidence type="ECO:0000256" key="7">
    <source>
        <dbReference type="ARBA" id="ARBA00022490"/>
    </source>
</evidence>
<keyword evidence="8" id="KW-0597">Phosphoprotein</keyword>
<dbReference type="SMART" id="SM00028">
    <property type="entry name" value="TPR"/>
    <property type="match status" value="4"/>
</dbReference>
<evidence type="ECO:0000256" key="17">
    <source>
        <dbReference type="ARBA" id="ARBA00024827"/>
    </source>
</evidence>
<dbReference type="GO" id="GO:0000155">
    <property type="term" value="F:phosphorelay sensor kinase activity"/>
    <property type="evidence" value="ECO:0007669"/>
    <property type="project" value="InterPro"/>
</dbReference>
<dbReference type="GO" id="GO:0016020">
    <property type="term" value="C:membrane"/>
    <property type="evidence" value="ECO:0007669"/>
    <property type="project" value="InterPro"/>
</dbReference>
<evidence type="ECO:0000256" key="13">
    <source>
        <dbReference type="ARBA" id="ARBA00022840"/>
    </source>
</evidence>
<dbReference type="PANTHER" id="PTHR24421">
    <property type="entry name" value="NITRATE/NITRITE SENSOR PROTEIN NARX-RELATED"/>
    <property type="match status" value="1"/>
</dbReference>
<keyword evidence="7" id="KW-0963">Cytoplasm</keyword>
<dbReference type="InterPro" id="IPR011712">
    <property type="entry name" value="Sig_transdc_His_kin_sub3_dim/P"/>
</dbReference>
<evidence type="ECO:0000256" key="14">
    <source>
        <dbReference type="ARBA" id="ARBA00023004"/>
    </source>
</evidence>
<keyword evidence="19" id="KW-0472">Membrane</keyword>
<comment type="catalytic activity">
    <reaction evidence="1">
        <text>ATP + protein L-histidine = ADP + protein N-phospho-L-histidine.</text>
        <dbReference type="EC" id="2.7.13.3"/>
    </reaction>
</comment>
<evidence type="ECO:0000256" key="3">
    <source>
        <dbReference type="ARBA" id="ARBA00004496"/>
    </source>
</evidence>
<evidence type="ECO:0000256" key="1">
    <source>
        <dbReference type="ARBA" id="ARBA00000085"/>
    </source>
</evidence>
<evidence type="ECO:0000256" key="10">
    <source>
        <dbReference type="ARBA" id="ARBA00022723"/>
    </source>
</evidence>
<dbReference type="EC" id="2.7.13.3" evidence="4"/>
<comment type="subcellular location">
    <subcellularLocation>
        <location evidence="3">Cytoplasm</location>
    </subcellularLocation>
</comment>
<dbReference type="Gene3D" id="1.20.5.1930">
    <property type="match status" value="1"/>
</dbReference>
<feature type="transmembrane region" description="Helical" evidence="19">
    <location>
        <begin position="361"/>
        <end position="382"/>
    </location>
</feature>
<evidence type="ECO:0000256" key="15">
    <source>
        <dbReference type="ARBA" id="ARBA00023012"/>
    </source>
</evidence>
<dbReference type="CDD" id="cd16917">
    <property type="entry name" value="HATPase_UhpB-NarQ-NarX-like"/>
    <property type="match status" value="1"/>
</dbReference>
<keyword evidence="6" id="KW-0004">4Fe-4S</keyword>
<dbReference type="SUPFAM" id="SSF55874">
    <property type="entry name" value="ATPase domain of HSP90 chaperone/DNA topoisomerase II/histidine kinase"/>
    <property type="match status" value="1"/>
</dbReference>
<dbReference type="InterPro" id="IPR019734">
    <property type="entry name" value="TPR_rpt"/>
</dbReference>
<dbReference type="HOGENOM" id="CLU_000445_106_2_10"/>
<evidence type="ECO:0000256" key="8">
    <source>
        <dbReference type="ARBA" id="ARBA00022553"/>
    </source>
</evidence>
<dbReference type="STRING" id="926562.Oweho_3262"/>
<keyword evidence="22" id="KW-1185">Reference proteome</keyword>
<keyword evidence="14" id="KW-0408">Iron</keyword>
<reference evidence="21 22" key="1">
    <citation type="journal article" date="2012" name="Stand. Genomic Sci.">
        <title>Genome sequence of the orange-pigmented seawater bacterium Owenweeksia hongkongensis type strain (UST20020801(T)).</title>
        <authorList>
            <person name="Riedel T."/>
            <person name="Held B."/>
            <person name="Nolan M."/>
            <person name="Lucas S."/>
            <person name="Lapidus A."/>
            <person name="Tice H."/>
            <person name="Del Rio T.G."/>
            <person name="Cheng J.F."/>
            <person name="Han C."/>
            <person name="Tapia R."/>
            <person name="Goodwin L.A."/>
            <person name="Pitluck S."/>
            <person name="Liolios K."/>
            <person name="Mavromatis K."/>
            <person name="Pagani I."/>
            <person name="Ivanova N."/>
            <person name="Mikhailova N."/>
            <person name="Pati A."/>
            <person name="Chen A."/>
            <person name="Palaniappan K."/>
            <person name="Rohde M."/>
            <person name="Tindall B.J."/>
            <person name="Detter J.C."/>
            <person name="Goker M."/>
            <person name="Woyke T."/>
            <person name="Bristow J."/>
            <person name="Eisen J.A."/>
            <person name="Markowitz V."/>
            <person name="Hugenholtz P."/>
            <person name="Klenk H.P."/>
            <person name="Kyrpides N.C."/>
        </authorList>
    </citation>
    <scope>NUCLEOTIDE SEQUENCE</scope>
    <source>
        <strain evidence="22">DSM 17368 / JCM 12287 / NRRL B-23963</strain>
    </source>
</reference>
<evidence type="ECO:0000313" key="21">
    <source>
        <dbReference type="EMBL" id="AEV34213.1"/>
    </source>
</evidence>
<evidence type="ECO:0000256" key="19">
    <source>
        <dbReference type="SAM" id="Phobius"/>
    </source>
</evidence>
<keyword evidence="10" id="KW-0479">Metal-binding</keyword>
<dbReference type="InterPro" id="IPR050482">
    <property type="entry name" value="Sensor_HK_TwoCompSys"/>
</dbReference>
<comment type="cofactor">
    <cofactor evidence="2">
        <name>[4Fe-4S] cluster</name>
        <dbReference type="ChEBI" id="CHEBI:49883"/>
    </cofactor>
</comment>
<dbReference type="Proteomes" id="UP000005631">
    <property type="component" value="Chromosome"/>
</dbReference>
<keyword evidence="19" id="KW-1133">Transmembrane helix</keyword>
<dbReference type="SUPFAM" id="SSF48452">
    <property type="entry name" value="TPR-like"/>
    <property type="match status" value="2"/>
</dbReference>
<evidence type="ECO:0000256" key="5">
    <source>
        <dbReference type="ARBA" id="ARBA00017322"/>
    </source>
</evidence>
<dbReference type="OrthoDB" id="977000at2"/>
<dbReference type="InterPro" id="IPR011990">
    <property type="entry name" value="TPR-like_helical_dom_sf"/>
</dbReference>
<dbReference type="InterPro" id="IPR003594">
    <property type="entry name" value="HATPase_dom"/>
</dbReference>
<dbReference type="Pfam" id="PF02518">
    <property type="entry name" value="HATPase_c"/>
    <property type="match status" value="1"/>
</dbReference>
<evidence type="ECO:0000256" key="4">
    <source>
        <dbReference type="ARBA" id="ARBA00012438"/>
    </source>
</evidence>
<accession>G8R4B3</accession>
<dbReference type="AlphaFoldDB" id="G8R4B3"/>
<evidence type="ECO:0000313" key="22">
    <source>
        <dbReference type="Proteomes" id="UP000005631"/>
    </source>
</evidence>
<evidence type="ECO:0000256" key="12">
    <source>
        <dbReference type="ARBA" id="ARBA00022777"/>
    </source>
</evidence>
<evidence type="ECO:0000256" key="6">
    <source>
        <dbReference type="ARBA" id="ARBA00022485"/>
    </source>
</evidence>
<dbReference type="PROSITE" id="PS50109">
    <property type="entry name" value="HIS_KIN"/>
    <property type="match status" value="1"/>
</dbReference>
<dbReference type="InterPro" id="IPR004358">
    <property type="entry name" value="Sig_transdc_His_kin-like_C"/>
</dbReference>
<evidence type="ECO:0000256" key="2">
    <source>
        <dbReference type="ARBA" id="ARBA00001966"/>
    </source>
</evidence>